<dbReference type="InterPro" id="IPR036291">
    <property type="entry name" value="NAD(P)-bd_dom_sf"/>
</dbReference>
<sequence length="340" mass="37127">MVELGPAFSPGWLPVTILSTIGILTVLYAVQCLYSFLTLHLLTSKYPLNNYKRGGSECTHALITGASAGIGLSIGKALVKQGFGVILLGHLPDELAQAKTLLQKLAPNAQVRVIVMNARTATPSEMDSAVQSLSDLQVSILVNNIGGMPIKLPPFRMFATYSCDDIDATINQNNRFMARLTTLMLPLLTKKEGGGRSLILNLSSAAYVGMPYLVMYGATKGFVNSFSSGLARELCSPNTPETNHIDVLAIIPGEVHSQGNAHGVSASEPTSDVFAECIVRKAENAVKRNKRELRPWMMHDFQDWVLSLLLEGIRTREIGKALEYKKDCFNGVWEKSMKDR</sequence>
<dbReference type="PRINTS" id="PR00081">
    <property type="entry name" value="GDHRDH"/>
</dbReference>
<evidence type="ECO:0000313" key="11">
    <source>
        <dbReference type="Proteomes" id="UP000235672"/>
    </source>
</evidence>
<reference evidence="10 11" key="1">
    <citation type="submission" date="2016-05" db="EMBL/GenBank/DDBJ databases">
        <title>A degradative enzymes factory behind the ericoid mycorrhizal symbiosis.</title>
        <authorList>
            <consortium name="DOE Joint Genome Institute"/>
            <person name="Martino E."/>
            <person name="Morin E."/>
            <person name="Grelet G."/>
            <person name="Kuo A."/>
            <person name="Kohler A."/>
            <person name="Daghino S."/>
            <person name="Barry K."/>
            <person name="Choi C."/>
            <person name="Cichocki N."/>
            <person name="Clum A."/>
            <person name="Copeland A."/>
            <person name="Hainaut M."/>
            <person name="Haridas S."/>
            <person name="Labutti K."/>
            <person name="Lindquist E."/>
            <person name="Lipzen A."/>
            <person name="Khouja H.-R."/>
            <person name="Murat C."/>
            <person name="Ohm R."/>
            <person name="Olson A."/>
            <person name="Spatafora J."/>
            <person name="Veneault-Fourrey C."/>
            <person name="Henrissat B."/>
            <person name="Grigoriev I."/>
            <person name="Martin F."/>
            <person name="Perotto S."/>
        </authorList>
    </citation>
    <scope>NUCLEOTIDE SEQUENCE [LARGE SCALE GENOMIC DNA]</scope>
    <source>
        <strain evidence="10 11">UAMH 7357</strain>
    </source>
</reference>
<proteinExistence type="inferred from homology"/>
<dbReference type="InterPro" id="IPR020904">
    <property type="entry name" value="Sc_DH/Rdtase_CS"/>
</dbReference>
<keyword evidence="2" id="KW-0444">Lipid biosynthesis</keyword>
<keyword evidence="9" id="KW-0812">Transmembrane</keyword>
<dbReference type="GO" id="GO:0016491">
    <property type="term" value="F:oxidoreductase activity"/>
    <property type="evidence" value="ECO:0007669"/>
    <property type="project" value="UniProtKB-KW"/>
</dbReference>
<keyword evidence="9" id="KW-0472">Membrane</keyword>
<keyword evidence="7" id="KW-0275">Fatty acid biosynthesis</keyword>
<evidence type="ECO:0000256" key="5">
    <source>
        <dbReference type="ARBA" id="ARBA00023002"/>
    </source>
</evidence>
<dbReference type="OrthoDB" id="47007at2759"/>
<feature type="transmembrane region" description="Helical" evidence="9">
    <location>
        <begin position="12"/>
        <end position="37"/>
    </location>
</feature>
<dbReference type="STRING" id="1745343.A0A2J6PFJ5"/>
<evidence type="ECO:0000256" key="9">
    <source>
        <dbReference type="SAM" id="Phobius"/>
    </source>
</evidence>
<evidence type="ECO:0000256" key="2">
    <source>
        <dbReference type="ARBA" id="ARBA00022516"/>
    </source>
</evidence>
<dbReference type="PANTHER" id="PTHR43086">
    <property type="entry name" value="VERY-LONG-CHAIN 3-OXOOACYL-COA REDUCTASE"/>
    <property type="match status" value="1"/>
</dbReference>
<dbReference type="PANTHER" id="PTHR43086:SF2">
    <property type="entry name" value="HYDROXYSTEROID DEHYDROGENASE-LIKE PROTEIN 1"/>
    <property type="match status" value="1"/>
</dbReference>
<evidence type="ECO:0000256" key="7">
    <source>
        <dbReference type="ARBA" id="ARBA00023160"/>
    </source>
</evidence>
<evidence type="ECO:0000256" key="3">
    <source>
        <dbReference type="ARBA" id="ARBA00022832"/>
    </source>
</evidence>
<dbReference type="EMBL" id="KZ613542">
    <property type="protein sequence ID" value="PMD12800.1"/>
    <property type="molecule type" value="Genomic_DNA"/>
</dbReference>
<comment type="similarity">
    <text evidence="8">Belongs to the short-chain dehydrogenases/reductases (SDR) family.</text>
</comment>
<evidence type="ECO:0000256" key="6">
    <source>
        <dbReference type="ARBA" id="ARBA00023098"/>
    </source>
</evidence>
<evidence type="ECO:0000256" key="1">
    <source>
        <dbReference type="ARBA" id="ARBA00005194"/>
    </source>
</evidence>
<evidence type="ECO:0000256" key="4">
    <source>
        <dbReference type="ARBA" id="ARBA00022857"/>
    </source>
</evidence>
<protein>
    <submittedName>
        <fullName evidence="10">NAD(P)-binding protein</fullName>
    </submittedName>
</protein>
<feature type="transmembrane region" description="Helical" evidence="9">
    <location>
        <begin position="198"/>
        <end position="218"/>
    </location>
</feature>
<accession>A0A2J6PFJ5</accession>
<keyword evidence="3" id="KW-0276">Fatty acid metabolism</keyword>
<dbReference type="Pfam" id="PF00106">
    <property type="entry name" value="adh_short"/>
    <property type="match status" value="1"/>
</dbReference>
<evidence type="ECO:0000313" key="10">
    <source>
        <dbReference type="EMBL" id="PMD12800.1"/>
    </source>
</evidence>
<keyword evidence="4" id="KW-0521">NADP</keyword>
<dbReference type="Gene3D" id="3.40.50.720">
    <property type="entry name" value="NAD(P)-binding Rossmann-like Domain"/>
    <property type="match status" value="1"/>
</dbReference>
<dbReference type="PRINTS" id="PR00080">
    <property type="entry name" value="SDRFAMILY"/>
</dbReference>
<keyword evidence="9" id="KW-1133">Transmembrane helix</keyword>
<keyword evidence="11" id="KW-1185">Reference proteome</keyword>
<name>A0A2J6PFJ5_9HELO</name>
<dbReference type="PROSITE" id="PS00061">
    <property type="entry name" value="ADH_SHORT"/>
    <property type="match status" value="1"/>
</dbReference>
<evidence type="ECO:0000256" key="8">
    <source>
        <dbReference type="RuleBase" id="RU000363"/>
    </source>
</evidence>
<dbReference type="InterPro" id="IPR002347">
    <property type="entry name" value="SDR_fam"/>
</dbReference>
<organism evidence="10 11">
    <name type="scientific">Hyaloscypha hepaticicola</name>
    <dbReference type="NCBI Taxonomy" id="2082293"/>
    <lineage>
        <taxon>Eukaryota</taxon>
        <taxon>Fungi</taxon>
        <taxon>Dikarya</taxon>
        <taxon>Ascomycota</taxon>
        <taxon>Pezizomycotina</taxon>
        <taxon>Leotiomycetes</taxon>
        <taxon>Helotiales</taxon>
        <taxon>Hyaloscyphaceae</taxon>
        <taxon>Hyaloscypha</taxon>
    </lineage>
</organism>
<gene>
    <name evidence="10" type="ORF">NA56DRAFT_652226</name>
</gene>
<dbReference type="GO" id="GO:0005783">
    <property type="term" value="C:endoplasmic reticulum"/>
    <property type="evidence" value="ECO:0007669"/>
    <property type="project" value="TreeGrafter"/>
</dbReference>
<dbReference type="GO" id="GO:0030497">
    <property type="term" value="P:fatty acid elongation"/>
    <property type="evidence" value="ECO:0007669"/>
    <property type="project" value="TreeGrafter"/>
</dbReference>
<dbReference type="AlphaFoldDB" id="A0A2J6PFJ5"/>
<dbReference type="Proteomes" id="UP000235672">
    <property type="component" value="Unassembled WGS sequence"/>
</dbReference>
<keyword evidence="5" id="KW-0560">Oxidoreductase</keyword>
<comment type="pathway">
    <text evidence="1">Lipid metabolism; fatty acid biosynthesis.</text>
</comment>
<dbReference type="SUPFAM" id="SSF51735">
    <property type="entry name" value="NAD(P)-binding Rossmann-fold domains"/>
    <property type="match status" value="1"/>
</dbReference>
<keyword evidence="6" id="KW-0443">Lipid metabolism</keyword>